<comment type="similarity">
    <text evidence="1">Belongs to the universal stress protein A family.</text>
</comment>
<organism evidence="3 4">
    <name type="scientific">Novosphingobium umbonatum</name>
    <dbReference type="NCBI Taxonomy" id="1908524"/>
    <lineage>
        <taxon>Bacteria</taxon>
        <taxon>Pseudomonadati</taxon>
        <taxon>Pseudomonadota</taxon>
        <taxon>Alphaproteobacteria</taxon>
        <taxon>Sphingomonadales</taxon>
        <taxon>Sphingomonadaceae</taxon>
        <taxon>Novosphingobium</taxon>
    </lineage>
</organism>
<feature type="domain" description="UspA" evidence="2">
    <location>
        <begin position="144"/>
        <end position="249"/>
    </location>
</feature>
<dbReference type="Gene3D" id="3.40.50.12370">
    <property type="match status" value="1"/>
</dbReference>
<comment type="caution">
    <text evidence="3">The sequence shown here is derived from an EMBL/GenBank/DDBJ whole genome shotgun (WGS) entry which is preliminary data.</text>
</comment>
<dbReference type="SUPFAM" id="SSF52402">
    <property type="entry name" value="Adenine nucleotide alpha hydrolases-like"/>
    <property type="match status" value="2"/>
</dbReference>
<dbReference type="PANTHER" id="PTHR46268">
    <property type="entry name" value="STRESS RESPONSE PROTEIN NHAX"/>
    <property type="match status" value="1"/>
</dbReference>
<dbReference type="AlphaFoldDB" id="A0A3S2Y6M9"/>
<reference evidence="3 4" key="1">
    <citation type="submission" date="2019-01" db="EMBL/GenBank/DDBJ databases">
        <authorList>
            <person name="Chen W.-M."/>
        </authorList>
    </citation>
    <scope>NUCLEOTIDE SEQUENCE [LARGE SCALE GENOMIC DNA]</scope>
    <source>
        <strain evidence="3 4">FSY-9</strain>
    </source>
</reference>
<evidence type="ECO:0000256" key="1">
    <source>
        <dbReference type="ARBA" id="ARBA00008791"/>
    </source>
</evidence>
<dbReference type="PANTHER" id="PTHR46268:SF15">
    <property type="entry name" value="UNIVERSAL STRESS PROTEIN HP_0031"/>
    <property type="match status" value="1"/>
</dbReference>
<dbReference type="Pfam" id="PF00582">
    <property type="entry name" value="Usp"/>
    <property type="match status" value="2"/>
</dbReference>
<name>A0A3S2Y6M9_9SPHN</name>
<dbReference type="Proteomes" id="UP000282837">
    <property type="component" value="Unassembled WGS sequence"/>
</dbReference>
<accession>A0A3S2Y6M9</accession>
<dbReference type="OrthoDB" id="9804721at2"/>
<dbReference type="RefSeq" id="WP_127711295.1">
    <property type="nucleotide sequence ID" value="NZ_SACO01000015.1"/>
</dbReference>
<dbReference type="EMBL" id="SACO01000015">
    <property type="protein sequence ID" value="RVU03428.1"/>
    <property type="molecule type" value="Genomic_DNA"/>
</dbReference>
<dbReference type="InterPro" id="IPR006016">
    <property type="entry name" value="UspA"/>
</dbReference>
<sequence length="261" mass="27806">MRSILVYADRSEEMENRLQTALGLARAVEGHVSLLVDTPVANFLAMDAMGGGGYLAAEAVREAVSRDDAYADELAEQMRREDVPFDVLRGEEDPIDALVEASRLADLVVLSHGAELASELAVAGTPPILLAPRGRVLQFPIDCVAVAWDGSDEAAAALRGSVPLLKQAGEVHVLVVEDKSGVLPPLDAVTYLSRHGVKAEVQTIARVGSVEESLAAGVARVRASLLVMGAFGHSRLREFLMGGVTRYFLELEDGPALLFAH</sequence>
<gene>
    <name evidence="3" type="ORF">EOE18_15860</name>
</gene>
<dbReference type="CDD" id="cd00293">
    <property type="entry name" value="USP-like"/>
    <property type="match status" value="1"/>
</dbReference>
<feature type="domain" description="UspA" evidence="2">
    <location>
        <begin position="1"/>
        <end position="112"/>
    </location>
</feature>
<protein>
    <submittedName>
        <fullName evidence="3">Universal stress protein</fullName>
    </submittedName>
</protein>
<proteinExistence type="inferred from homology"/>
<evidence type="ECO:0000313" key="3">
    <source>
        <dbReference type="EMBL" id="RVU03428.1"/>
    </source>
</evidence>
<evidence type="ECO:0000259" key="2">
    <source>
        <dbReference type="Pfam" id="PF00582"/>
    </source>
</evidence>
<keyword evidence="4" id="KW-1185">Reference proteome</keyword>
<evidence type="ECO:0000313" key="4">
    <source>
        <dbReference type="Proteomes" id="UP000282837"/>
    </source>
</evidence>